<accession>A0ABS1CWB2</accession>
<keyword evidence="2" id="KW-0472">Membrane</keyword>
<keyword evidence="4" id="KW-1185">Reference proteome</keyword>
<feature type="transmembrane region" description="Helical" evidence="2">
    <location>
        <begin position="20"/>
        <end position="39"/>
    </location>
</feature>
<dbReference type="InterPro" id="IPR001626">
    <property type="entry name" value="ABC_TroCD"/>
</dbReference>
<dbReference type="EMBL" id="NRSG01000068">
    <property type="protein sequence ID" value="MBK1658811.1"/>
    <property type="molecule type" value="Genomic_DNA"/>
</dbReference>
<evidence type="ECO:0000313" key="4">
    <source>
        <dbReference type="Proteomes" id="UP000697995"/>
    </source>
</evidence>
<evidence type="ECO:0000313" key="3">
    <source>
        <dbReference type="EMBL" id="MBK1658811.1"/>
    </source>
</evidence>
<feature type="non-terminal residue" evidence="3">
    <location>
        <position position="85"/>
    </location>
</feature>
<dbReference type="Pfam" id="PF00950">
    <property type="entry name" value="ABC-3"/>
    <property type="match status" value="1"/>
</dbReference>
<name>A0ABS1CWB2_9PROT</name>
<sequence length="85" mass="8658">MIRDLLLSPFIDYGFLRRALVGCWALAVAAPPLGLFLMLRRMSLTADVLAHGILPGVAAGFLLAGLSLPAMAAGGLVAGLAVALG</sequence>
<comment type="caution">
    <text evidence="3">The sequence shown here is derived from an EMBL/GenBank/DDBJ whole genome shotgun (WGS) entry which is preliminary data.</text>
</comment>
<keyword evidence="1" id="KW-0813">Transport</keyword>
<protein>
    <submittedName>
        <fullName evidence="3">Zinc ABC transporter permease</fullName>
    </submittedName>
</protein>
<feature type="transmembrane region" description="Helical" evidence="2">
    <location>
        <begin position="59"/>
        <end position="84"/>
    </location>
</feature>
<comment type="similarity">
    <text evidence="1">Belongs to the ABC-3 integral membrane protein family.</text>
</comment>
<comment type="subcellular location">
    <subcellularLocation>
        <location evidence="1">Cell membrane</location>
        <topology evidence="1">Multi-pass membrane protein</topology>
    </subcellularLocation>
</comment>
<gene>
    <name evidence="3" type="ORF">CKO45_11260</name>
</gene>
<organism evidence="3 4">
    <name type="scientific">Paracraurococcus ruber</name>
    <dbReference type="NCBI Taxonomy" id="77675"/>
    <lineage>
        <taxon>Bacteria</taxon>
        <taxon>Pseudomonadati</taxon>
        <taxon>Pseudomonadota</taxon>
        <taxon>Alphaproteobacteria</taxon>
        <taxon>Acetobacterales</taxon>
        <taxon>Roseomonadaceae</taxon>
        <taxon>Paracraurococcus</taxon>
    </lineage>
</organism>
<dbReference type="PANTHER" id="PTHR30477">
    <property type="entry name" value="ABC-TRANSPORTER METAL-BINDING PROTEIN"/>
    <property type="match status" value="1"/>
</dbReference>
<evidence type="ECO:0000256" key="1">
    <source>
        <dbReference type="RuleBase" id="RU003943"/>
    </source>
</evidence>
<reference evidence="3 4" key="1">
    <citation type="journal article" date="2020" name="Microorganisms">
        <title>Osmotic Adaptation and Compatible Solute Biosynthesis of Phototrophic Bacteria as Revealed from Genome Analyses.</title>
        <authorList>
            <person name="Imhoff J.F."/>
            <person name="Rahn T."/>
            <person name="Kunzel S."/>
            <person name="Keller A."/>
            <person name="Neulinger S.C."/>
        </authorList>
    </citation>
    <scope>NUCLEOTIDE SEQUENCE [LARGE SCALE GENOMIC DNA]</scope>
    <source>
        <strain evidence="3 4">DSM 15382</strain>
    </source>
</reference>
<keyword evidence="2" id="KW-1133">Transmembrane helix</keyword>
<proteinExistence type="inferred from homology"/>
<dbReference type="Proteomes" id="UP000697995">
    <property type="component" value="Unassembled WGS sequence"/>
</dbReference>
<dbReference type="PANTHER" id="PTHR30477:SF13">
    <property type="entry name" value="IRON TRANSPORT SYSTEM MEMBRANE PROTEIN HI_0360-RELATED"/>
    <property type="match status" value="1"/>
</dbReference>
<evidence type="ECO:0000256" key="2">
    <source>
        <dbReference type="SAM" id="Phobius"/>
    </source>
</evidence>
<keyword evidence="1 2" id="KW-0812">Transmembrane</keyword>